<proteinExistence type="predicted"/>
<dbReference type="KEGG" id="buz:AYM40_16120"/>
<organism evidence="2 3">
    <name type="scientific">Paraburkholderia phytofirmans OLGA172</name>
    <dbReference type="NCBI Taxonomy" id="1417228"/>
    <lineage>
        <taxon>Bacteria</taxon>
        <taxon>Pseudomonadati</taxon>
        <taxon>Pseudomonadota</taxon>
        <taxon>Betaproteobacteria</taxon>
        <taxon>Burkholderiales</taxon>
        <taxon>Burkholderiaceae</taxon>
        <taxon>Paraburkholderia</taxon>
    </lineage>
</organism>
<evidence type="ECO:0000256" key="1">
    <source>
        <dbReference type="SAM" id="Phobius"/>
    </source>
</evidence>
<accession>A0A160FM96</accession>
<feature type="transmembrane region" description="Helical" evidence="1">
    <location>
        <begin position="45"/>
        <end position="66"/>
    </location>
</feature>
<feature type="transmembrane region" description="Helical" evidence="1">
    <location>
        <begin position="20"/>
        <end position="39"/>
    </location>
</feature>
<reference evidence="2 3" key="1">
    <citation type="journal article" date="2016" name="Gene">
        <title>PacBio SMRT assembly of a complex multi-replicon genome reveals chlorocatechol degradative operon in a region of genome plasticity.</title>
        <authorList>
            <person name="Ricker N."/>
            <person name="Shen S.Y."/>
            <person name="Goordial J."/>
            <person name="Jin S."/>
            <person name="Fulthorpe R.R."/>
        </authorList>
    </citation>
    <scope>NUCLEOTIDE SEQUENCE [LARGE SCALE GENOMIC DNA]</scope>
    <source>
        <strain evidence="2 3">OLGA172</strain>
    </source>
</reference>
<dbReference type="STRING" id="1804984.AYM40_16120"/>
<name>A0A160FM96_9BURK</name>
<sequence>METSNNPVNTPARKSRLGAVLWMIIAILISFMATAANMPPHTPHLALKFVFVWIAGVLLGIVGVRIGNALRRAAKPDIIITSGGLQGMLGARIFWSVGPQTVGLLIGTVVGCSTLMGWVV</sequence>
<keyword evidence="1" id="KW-0472">Membrane</keyword>
<dbReference type="EMBL" id="CP014578">
    <property type="protein sequence ID" value="ANB73710.1"/>
    <property type="molecule type" value="Genomic_DNA"/>
</dbReference>
<dbReference type="Proteomes" id="UP000076852">
    <property type="component" value="Chromosome 1"/>
</dbReference>
<keyword evidence="1" id="KW-0812">Transmembrane</keyword>
<evidence type="ECO:0000313" key="3">
    <source>
        <dbReference type="Proteomes" id="UP000076852"/>
    </source>
</evidence>
<keyword evidence="1" id="KW-1133">Transmembrane helix</keyword>
<evidence type="ECO:0000313" key="2">
    <source>
        <dbReference type="EMBL" id="ANB73710.1"/>
    </source>
</evidence>
<keyword evidence="3" id="KW-1185">Reference proteome</keyword>
<dbReference type="AlphaFoldDB" id="A0A160FM96"/>
<protein>
    <submittedName>
        <fullName evidence="2">Uncharacterized protein</fullName>
    </submittedName>
</protein>
<gene>
    <name evidence="2" type="ORF">AYM40_16120</name>
</gene>